<dbReference type="GO" id="GO:0006508">
    <property type="term" value="P:proteolysis"/>
    <property type="evidence" value="ECO:0007669"/>
    <property type="project" value="UniProtKB-KW"/>
</dbReference>
<evidence type="ECO:0000313" key="8">
    <source>
        <dbReference type="Proteomes" id="UP001212997"/>
    </source>
</evidence>
<keyword evidence="5" id="KW-0732">Signal</keyword>
<dbReference type="PANTHER" id="PTHR47966:SF51">
    <property type="entry name" value="BETA-SITE APP-CLEAVING ENZYME, ISOFORM A-RELATED"/>
    <property type="match status" value="1"/>
</dbReference>
<dbReference type="InterPro" id="IPR033121">
    <property type="entry name" value="PEPTIDASE_A1"/>
</dbReference>
<evidence type="ECO:0000313" key="7">
    <source>
        <dbReference type="EMBL" id="KAJ3476178.1"/>
    </source>
</evidence>
<protein>
    <recommendedName>
        <fullName evidence="6">Peptidase A1 domain-containing protein</fullName>
    </recommendedName>
</protein>
<evidence type="ECO:0000256" key="2">
    <source>
        <dbReference type="ARBA" id="ARBA00022750"/>
    </source>
</evidence>
<evidence type="ECO:0000259" key="6">
    <source>
        <dbReference type="PROSITE" id="PS51767"/>
    </source>
</evidence>
<proteinExistence type="inferred from homology"/>
<feature type="active site" evidence="3">
    <location>
        <position position="299"/>
    </location>
</feature>
<dbReference type="SUPFAM" id="SSF50630">
    <property type="entry name" value="Acid proteases"/>
    <property type="match status" value="1"/>
</dbReference>
<evidence type="ECO:0000256" key="4">
    <source>
        <dbReference type="RuleBase" id="RU000454"/>
    </source>
</evidence>
<dbReference type="PROSITE" id="PS51767">
    <property type="entry name" value="PEPTIDASE_A1"/>
    <property type="match status" value="1"/>
</dbReference>
<dbReference type="FunFam" id="2.40.70.10:FF:000008">
    <property type="entry name" value="Cathepsin D"/>
    <property type="match status" value="1"/>
</dbReference>
<dbReference type="PROSITE" id="PS00141">
    <property type="entry name" value="ASP_PROTEASE"/>
    <property type="match status" value="1"/>
</dbReference>
<dbReference type="Proteomes" id="UP001212997">
    <property type="component" value="Unassembled WGS sequence"/>
</dbReference>
<feature type="domain" description="Peptidase A1" evidence="6">
    <location>
        <begin position="106"/>
        <end position="411"/>
    </location>
</feature>
<sequence>MFPKTTLASLALSLFAVEGAYVGARSGILIPFESPGTSTRDNGIFDYRQAIVEAHYTRNKHLDNLITFDCNARRITSDECADVELPSAPFFKRQGLLLANPNDSQYPAVISIGSDSQNFTVIFDTGSSDLWVSNANGCDDCKGYQAYNSANSSSSHAVDGTFKIQYGGGATASGPIFTDTVDLGGWLVVNQTFAAVTQRTGFPYINGVLGMAYPSLSKLGAPPFIQNLLAQKFIPTDEFAFKFSPPNPHTLFGAINPGLFNGSIEYRTVNTSLGYWQLGGGSLLSGSDVVFSGLETIFDTGTDFIYGPADQVKAFYDHIAGSQLYDGTYGLYTIPCSAIPQVAFQWDGGAAWKVTQTSFNLGETQSGSGQCIGAIAGSDFGFGNNVWFVGRRFLINIYSIFSFANNLIGFATLKDPPP</sequence>
<organism evidence="7 8">
    <name type="scientific">Meripilus lineatus</name>
    <dbReference type="NCBI Taxonomy" id="2056292"/>
    <lineage>
        <taxon>Eukaryota</taxon>
        <taxon>Fungi</taxon>
        <taxon>Dikarya</taxon>
        <taxon>Basidiomycota</taxon>
        <taxon>Agaricomycotina</taxon>
        <taxon>Agaricomycetes</taxon>
        <taxon>Polyporales</taxon>
        <taxon>Meripilaceae</taxon>
        <taxon>Meripilus</taxon>
    </lineage>
</organism>
<keyword evidence="4" id="KW-0645">Protease</keyword>
<dbReference type="GO" id="GO:0004190">
    <property type="term" value="F:aspartic-type endopeptidase activity"/>
    <property type="evidence" value="ECO:0007669"/>
    <property type="project" value="UniProtKB-KW"/>
</dbReference>
<name>A0AAD5UTE2_9APHY</name>
<keyword evidence="8" id="KW-1185">Reference proteome</keyword>
<dbReference type="PANTHER" id="PTHR47966">
    <property type="entry name" value="BETA-SITE APP-CLEAVING ENZYME, ISOFORM A-RELATED"/>
    <property type="match status" value="1"/>
</dbReference>
<dbReference type="Pfam" id="PF00026">
    <property type="entry name" value="Asp"/>
    <property type="match status" value="1"/>
</dbReference>
<accession>A0AAD5UTE2</accession>
<reference evidence="7" key="1">
    <citation type="submission" date="2022-07" db="EMBL/GenBank/DDBJ databases">
        <title>Genome Sequence of Physisporinus lineatus.</title>
        <authorList>
            <person name="Buettner E."/>
        </authorList>
    </citation>
    <scope>NUCLEOTIDE SEQUENCE</scope>
    <source>
        <strain evidence="7">VT162</strain>
    </source>
</reference>
<feature type="signal peptide" evidence="5">
    <location>
        <begin position="1"/>
        <end position="19"/>
    </location>
</feature>
<feature type="active site" evidence="3">
    <location>
        <position position="124"/>
    </location>
</feature>
<gene>
    <name evidence="7" type="ORF">NLI96_g11336</name>
</gene>
<dbReference type="InterPro" id="IPR021109">
    <property type="entry name" value="Peptidase_aspartic_dom_sf"/>
</dbReference>
<evidence type="ECO:0000256" key="1">
    <source>
        <dbReference type="ARBA" id="ARBA00007447"/>
    </source>
</evidence>
<evidence type="ECO:0000256" key="5">
    <source>
        <dbReference type="SAM" id="SignalP"/>
    </source>
</evidence>
<comment type="caution">
    <text evidence="7">The sequence shown here is derived from an EMBL/GenBank/DDBJ whole genome shotgun (WGS) entry which is preliminary data.</text>
</comment>
<dbReference type="InterPro" id="IPR001461">
    <property type="entry name" value="Aspartic_peptidase_A1"/>
</dbReference>
<dbReference type="Gene3D" id="2.40.70.10">
    <property type="entry name" value="Acid Proteases"/>
    <property type="match status" value="2"/>
</dbReference>
<dbReference type="PRINTS" id="PR00792">
    <property type="entry name" value="PEPSIN"/>
</dbReference>
<keyword evidence="2 4" id="KW-0064">Aspartyl protease</keyword>
<keyword evidence="4" id="KW-0378">Hydrolase</keyword>
<feature type="chain" id="PRO_5042010584" description="Peptidase A1 domain-containing protein" evidence="5">
    <location>
        <begin position="20"/>
        <end position="418"/>
    </location>
</feature>
<dbReference type="EMBL" id="JANAWD010000742">
    <property type="protein sequence ID" value="KAJ3476178.1"/>
    <property type="molecule type" value="Genomic_DNA"/>
</dbReference>
<evidence type="ECO:0000256" key="3">
    <source>
        <dbReference type="PIRSR" id="PIRSR601461-1"/>
    </source>
</evidence>
<comment type="similarity">
    <text evidence="1 4">Belongs to the peptidase A1 family.</text>
</comment>
<dbReference type="InterPro" id="IPR001969">
    <property type="entry name" value="Aspartic_peptidase_AS"/>
</dbReference>
<dbReference type="AlphaFoldDB" id="A0AAD5UTE2"/>